<dbReference type="EMBL" id="VXIT01000009">
    <property type="protein sequence ID" value="KAA6410685.1"/>
    <property type="molecule type" value="Genomic_DNA"/>
</dbReference>
<evidence type="ECO:0000313" key="2">
    <source>
        <dbReference type="EMBL" id="KAA6410685.1"/>
    </source>
</evidence>
<feature type="transmembrane region" description="Helical" evidence="1">
    <location>
        <begin position="21"/>
        <end position="44"/>
    </location>
</feature>
<comment type="caution">
    <text evidence="2">The sequence shown here is derived from an EMBL/GenBank/DDBJ whole genome shotgun (WGS) entry which is preliminary data.</text>
</comment>
<reference evidence="2 3" key="1">
    <citation type="submission" date="2019-09" db="EMBL/GenBank/DDBJ databases">
        <title>The hologenome of the rock-dwelling lichen Lasallia pustulata.</title>
        <authorList>
            <person name="Greshake Tzovaras B."/>
            <person name="Segers F."/>
            <person name="Bicker A."/>
            <person name="Dal Grande F."/>
            <person name="Otte J."/>
            <person name="Hankeln T."/>
            <person name="Schmitt I."/>
            <person name="Ebersberger I."/>
        </authorList>
    </citation>
    <scope>NUCLEOTIDE SEQUENCE [LARGE SCALE GENOMIC DNA]</scope>
    <source>
        <strain evidence="2">A1-1</strain>
    </source>
</reference>
<dbReference type="Proteomes" id="UP000324767">
    <property type="component" value="Unassembled WGS sequence"/>
</dbReference>
<organism evidence="2 3">
    <name type="scientific">Lasallia pustulata</name>
    <dbReference type="NCBI Taxonomy" id="136370"/>
    <lineage>
        <taxon>Eukaryota</taxon>
        <taxon>Fungi</taxon>
        <taxon>Dikarya</taxon>
        <taxon>Ascomycota</taxon>
        <taxon>Pezizomycotina</taxon>
        <taxon>Lecanoromycetes</taxon>
        <taxon>OSLEUM clade</taxon>
        <taxon>Umbilicariomycetidae</taxon>
        <taxon>Umbilicariales</taxon>
        <taxon>Umbilicariaceae</taxon>
        <taxon>Lasallia</taxon>
    </lineage>
</organism>
<proteinExistence type="predicted"/>
<name>A0A5M8PMF8_9LECA</name>
<gene>
    <name evidence="2" type="ORF">FRX48_06108</name>
</gene>
<accession>A0A5M8PMF8</accession>
<evidence type="ECO:0000256" key="1">
    <source>
        <dbReference type="SAM" id="Phobius"/>
    </source>
</evidence>
<sequence length="108" mass="11863">MHHARQPSTHQRAPLPRRPRLITPLTTCHLPACTLALALLRIVILNPLIQRTLIPPAIVDSHNSFPVQHPQAITACLVLTHPSRTASNSSTPYSNRAHVTFAAAFRSS</sequence>
<dbReference type="AlphaFoldDB" id="A0A5M8PMF8"/>
<keyword evidence="1" id="KW-0472">Membrane</keyword>
<keyword evidence="1" id="KW-1133">Transmembrane helix</keyword>
<evidence type="ECO:0000313" key="3">
    <source>
        <dbReference type="Proteomes" id="UP000324767"/>
    </source>
</evidence>
<keyword evidence="1" id="KW-0812">Transmembrane</keyword>
<protein>
    <submittedName>
        <fullName evidence="2">Uncharacterized protein</fullName>
    </submittedName>
</protein>